<dbReference type="OrthoDB" id="623670at2759"/>
<feature type="compositionally biased region" description="Low complexity" evidence="2">
    <location>
        <begin position="166"/>
        <end position="202"/>
    </location>
</feature>
<reference evidence="4 5" key="1">
    <citation type="submission" date="2021-08" db="EMBL/GenBank/DDBJ databases">
        <title>Draft Genome Sequence of Phanerochaete sordida strain YK-624.</title>
        <authorList>
            <person name="Mori T."/>
            <person name="Dohra H."/>
            <person name="Suzuki T."/>
            <person name="Kawagishi H."/>
            <person name="Hirai H."/>
        </authorList>
    </citation>
    <scope>NUCLEOTIDE SEQUENCE [LARGE SCALE GENOMIC DNA]</scope>
    <source>
        <strain evidence="4 5">YK-624</strain>
    </source>
</reference>
<evidence type="ECO:0008006" key="6">
    <source>
        <dbReference type="Google" id="ProtNLM"/>
    </source>
</evidence>
<evidence type="ECO:0000256" key="2">
    <source>
        <dbReference type="SAM" id="MobiDB-lite"/>
    </source>
</evidence>
<feature type="signal peptide" evidence="3">
    <location>
        <begin position="1"/>
        <end position="18"/>
    </location>
</feature>
<dbReference type="PANTHER" id="PTHR31836:SF27">
    <property type="entry name" value="RLPA-LIKE PROTEIN DOUBLE-PSI BETA-BARREL DOMAIN-CONTAINING PROTEIN"/>
    <property type="match status" value="1"/>
</dbReference>
<accession>A0A9P3G3I9</accession>
<feature type="compositionally biased region" description="Low complexity" evidence="2">
    <location>
        <begin position="103"/>
        <end position="122"/>
    </location>
</feature>
<evidence type="ECO:0000313" key="5">
    <source>
        <dbReference type="Proteomes" id="UP000703269"/>
    </source>
</evidence>
<gene>
    <name evidence="4" type="ORF">PsYK624_036740</name>
</gene>
<dbReference type="AlphaFoldDB" id="A0A9P3G3I9"/>
<sequence>MYAPKALVLLAMAISASAISTQHLARNVHHRHHAVAARDAAPEATVVVPSVVPRKRAITRCKAGNPTSSLLSSSAVPTSSAVPSSSAVVSSSVVSAVIPSSSSVPDNVVAASSTSEPPVSSSTPPPPPSSSEVAPSSSSVPPPVTTSSVAPIIVISTSSPAPPPSTSKEAAPTTHSTTPVQTPSSSAAASTPTGSSGSGDLLTSSHTGDGTFYATGLGACGINNVDTDHIAAVSHLLFDTFPGYTGENPNNNPICNMKATATWGGKSVQVTITDRCEGCDMFSLDFSPSAFDELAAESIGRLTGMVWTFDL</sequence>
<dbReference type="SUPFAM" id="SSF50685">
    <property type="entry name" value="Barwin-like endoglucanases"/>
    <property type="match status" value="1"/>
</dbReference>
<dbReference type="CDD" id="cd22191">
    <property type="entry name" value="DPBB_RlpA_EXP_N-like"/>
    <property type="match status" value="1"/>
</dbReference>
<feature type="chain" id="PRO_5040476983" description="RlpA-like protein double-psi beta-barrel domain-containing protein" evidence="3">
    <location>
        <begin position="19"/>
        <end position="311"/>
    </location>
</feature>
<comment type="caution">
    <text evidence="4">The sequence shown here is derived from an EMBL/GenBank/DDBJ whole genome shotgun (WGS) entry which is preliminary data.</text>
</comment>
<evidence type="ECO:0000256" key="3">
    <source>
        <dbReference type="SAM" id="SignalP"/>
    </source>
</evidence>
<organism evidence="4 5">
    <name type="scientific">Phanerochaete sordida</name>
    <dbReference type="NCBI Taxonomy" id="48140"/>
    <lineage>
        <taxon>Eukaryota</taxon>
        <taxon>Fungi</taxon>
        <taxon>Dikarya</taxon>
        <taxon>Basidiomycota</taxon>
        <taxon>Agaricomycotina</taxon>
        <taxon>Agaricomycetes</taxon>
        <taxon>Polyporales</taxon>
        <taxon>Phanerochaetaceae</taxon>
        <taxon>Phanerochaete</taxon>
    </lineage>
</organism>
<protein>
    <recommendedName>
        <fullName evidence="6">RlpA-like protein double-psi beta-barrel domain-containing protein</fullName>
    </recommendedName>
</protein>
<proteinExistence type="predicted"/>
<dbReference type="InterPro" id="IPR051477">
    <property type="entry name" value="Expansin_CellWall"/>
</dbReference>
<dbReference type="EMBL" id="BPQB01000007">
    <property type="protein sequence ID" value="GJE87591.1"/>
    <property type="molecule type" value="Genomic_DNA"/>
</dbReference>
<feature type="region of interest" description="Disordered" evidence="2">
    <location>
        <begin position="103"/>
        <end position="202"/>
    </location>
</feature>
<name>A0A9P3G3I9_9APHY</name>
<dbReference type="Gene3D" id="2.40.40.10">
    <property type="entry name" value="RlpA-like domain"/>
    <property type="match status" value="1"/>
</dbReference>
<keyword evidence="5" id="KW-1185">Reference proteome</keyword>
<feature type="compositionally biased region" description="Low complexity" evidence="2">
    <location>
        <begin position="130"/>
        <end position="159"/>
    </location>
</feature>
<keyword evidence="1 3" id="KW-0732">Signal</keyword>
<evidence type="ECO:0000256" key="1">
    <source>
        <dbReference type="ARBA" id="ARBA00022729"/>
    </source>
</evidence>
<dbReference type="Proteomes" id="UP000703269">
    <property type="component" value="Unassembled WGS sequence"/>
</dbReference>
<dbReference type="InterPro" id="IPR036908">
    <property type="entry name" value="RlpA-like_sf"/>
</dbReference>
<evidence type="ECO:0000313" key="4">
    <source>
        <dbReference type="EMBL" id="GJE87591.1"/>
    </source>
</evidence>
<dbReference type="PANTHER" id="PTHR31836">
    <property type="match status" value="1"/>
</dbReference>